<gene>
    <name evidence="3" type="ORF">Aph01nite_35890</name>
</gene>
<comment type="similarity">
    <text evidence="1">Belongs to the thioesterase family.</text>
</comment>
<proteinExistence type="inferred from homology"/>
<evidence type="ECO:0000256" key="1">
    <source>
        <dbReference type="ARBA" id="ARBA00007169"/>
    </source>
</evidence>
<dbReference type="InterPro" id="IPR012223">
    <property type="entry name" value="TEII"/>
</dbReference>
<dbReference type="EMBL" id="BOOA01000027">
    <property type="protein sequence ID" value="GIH25279.1"/>
    <property type="molecule type" value="Genomic_DNA"/>
</dbReference>
<evidence type="ECO:0000259" key="2">
    <source>
        <dbReference type="Pfam" id="PF00975"/>
    </source>
</evidence>
<comment type="caution">
    <text evidence="3">The sequence shown here is derived from an EMBL/GenBank/DDBJ whole genome shotgun (WGS) entry which is preliminary data.</text>
</comment>
<accession>A0A919UKR3</accession>
<feature type="domain" description="Thioesterase" evidence="2">
    <location>
        <begin position="22"/>
        <end position="242"/>
    </location>
</feature>
<evidence type="ECO:0000313" key="4">
    <source>
        <dbReference type="Proteomes" id="UP000640052"/>
    </source>
</evidence>
<dbReference type="Proteomes" id="UP000640052">
    <property type="component" value="Unassembled WGS sequence"/>
</dbReference>
<dbReference type="GO" id="GO:0008610">
    <property type="term" value="P:lipid biosynthetic process"/>
    <property type="evidence" value="ECO:0007669"/>
    <property type="project" value="TreeGrafter"/>
</dbReference>
<dbReference type="Gene3D" id="3.40.50.1820">
    <property type="entry name" value="alpha/beta hydrolase"/>
    <property type="match status" value="1"/>
</dbReference>
<dbReference type="Pfam" id="PF00975">
    <property type="entry name" value="Thioesterase"/>
    <property type="match status" value="1"/>
</dbReference>
<protein>
    <submittedName>
        <fullName evidence="3">Thioesterase</fullName>
    </submittedName>
</protein>
<evidence type="ECO:0000313" key="3">
    <source>
        <dbReference type="EMBL" id="GIH25279.1"/>
    </source>
</evidence>
<dbReference type="RefSeq" id="WP_204042015.1">
    <property type="nucleotide sequence ID" value="NZ_BOOA01000027.1"/>
</dbReference>
<dbReference type="AlphaFoldDB" id="A0A919UKR3"/>
<dbReference type="InterPro" id="IPR029058">
    <property type="entry name" value="AB_hydrolase_fold"/>
</dbReference>
<sequence length="257" mass="28122">MSSLSVLEPVRLLAPGSTSAMRLVCFPYAGGGLSVYRALRPSAGVEVLGVQLPGREDRYHESPFQRMSELVDWLCAILPPYLDRPTAFFGHSMGARVALALTRRLSADGGPSPRALFVSGSPGPCLNTTVGGWNEPDDGLISWLRRMDGTPREILERPEILNALLPTLRADLTVVATHPYHDGEPLSIPIHAFAGEDDDYAGPDRMAYWRRETTGRFQLSPLPGGHFFLTSQLPAILTALDRDLTDLTGELSRETTR</sequence>
<dbReference type="PANTHER" id="PTHR11487">
    <property type="entry name" value="THIOESTERASE"/>
    <property type="match status" value="1"/>
</dbReference>
<reference evidence="3" key="1">
    <citation type="submission" date="2021-01" db="EMBL/GenBank/DDBJ databases">
        <title>Whole genome shotgun sequence of Acrocarpospora phusangensis NBRC 108782.</title>
        <authorList>
            <person name="Komaki H."/>
            <person name="Tamura T."/>
        </authorList>
    </citation>
    <scope>NUCLEOTIDE SEQUENCE</scope>
    <source>
        <strain evidence="3">NBRC 108782</strain>
    </source>
</reference>
<dbReference type="PANTHER" id="PTHR11487:SF0">
    <property type="entry name" value="S-ACYL FATTY ACID SYNTHASE THIOESTERASE, MEDIUM CHAIN"/>
    <property type="match status" value="1"/>
</dbReference>
<organism evidence="3 4">
    <name type="scientific">Acrocarpospora phusangensis</name>
    <dbReference type="NCBI Taxonomy" id="1070424"/>
    <lineage>
        <taxon>Bacteria</taxon>
        <taxon>Bacillati</taxon>
        <taxon>Actinomycetota</taxon>
        <taxon>Actinomycetes</taxon>
        <taxon>Streptosporangiales</taxon>
        <taxon>Streptosporangiaceae</taxon>
        <taxon>Acrocarpospora</taxon>
    </lineage>
</organism>
<name>A0A919UKR3_9ACTN</name>
<dbReference type="SUPFAM" id="SSF53474">
    <property type="entry name" value="alpha/beta-Hydrolases"/>
    <property type="match status" value="1"/>
</dbReference>
<dbReference type="InterPro" id="IPR001031">
    <property type="entry name" value="Thioesterase"/>
</dbReference>
<keyword evidence="4" id="KW-1185">Reference proteome</keyword>